<dbReference type="SMART" id="SM00530">
    <property type="entry name" value="HTH_XRE"/>
    <property type="match status" value="1"/>
</dbReference>
<dbReference type="InterPro" id="IPR001387">
    <property type="entry name" value="Cro/C1-type_HTH"/>
</dbReference>
<evidence type="ECO:0000313" key="3">
    <source>
        <dbReference type="EMBL" id="SDZ85234.1"/>
    </source>
</evidence>
<name>A0A1H3WFR9_9GAMM</name>
<dbReference type="EMBL" id="FNQO01000001">
    <property type="protein sequence ID" value="SDZ85234.1"/>
    <property type="molecule type" value="Genomic_DNA"/>
</dbReference>
<dbReference type="Gene3D" id="1.10.260.40">
    <property type="entry name" value="lambda repressor-like DNA-binding domains"/>
    <property type="match status" value="1"/>
</dbReference>
<dbReference type="AlphaFoldDB" id="A0A1H3WFR9"/>
<sequence>MESTEPQKVLEQLGDHFRRLRLARNVSQETLANESGVGLSTLKRLENGRGCNLMALVQLLEALGCLNDLESFFARLSASDGHTALAGGDARKRASNRRRQPG</sequence>
<feature type="region of interest" description="Disordered" evidence="1">
    <location>
        <begin position="82"/>
        <end position="102"/>
    </location>
</feature>
<gene>
    <name evidence="3" type="ORF">SAMN05216562_0770</name>
</gene>
<evidence type="ECO:0000313" key="4">
    <source>
        <dbReference type="Proteomes" id="UP000198658"/>
    </source>
</evidence>
<dbReference type="PROSITE" id="PS50943">
    <property type="entry name" value="HTH_CROC1"/>
    <property type="match status" value="1"/>
</dbReference>
<dbReference type="OrthoDB" id="5741794at2"/>
<dbReference type="GO" id="GO:0003677">
    <property type="term" value="F:DNA binding"/>
    <property type="evidence" value="ECO:0007669"/>
    <property type="project" value="InterPro"/>
</dbReference>
<dbReference type="Pfam" id="PF13560">
    <property type="entry name" value="HTH_31"/>
    <property type="match status" value="1"/>
</dbReference>
<evidence type="ECO:0000256" key="1">
    <source>
        <dbReference type="SAM" id="MobiDB-lite"/>
    </source>
</evidence>
<dbReference type="SUPFAM" id="SSF47413">
    <property type="entry name" value="lambda repressor-like DNA-binding domains"/>
    <property type="match status" value="1"/>
</dbReference>
<accession>A0A1H3WFR9</accession>
<proteinExistence type="predicted"/>
<reference evidence="4" key="1">
    <citation type="submission" date="2016-10" db="EMBL/GenBank/DDBJ databases">
        <authorList>
            <person name="Varghese N."/>
            <person name="Submissions S."/>
        </authorList>
    </citation>
    <scope>NUCLEOTIDE SEQUENCE [LARGE SCALE GENOMIC DNA]</scope>
    <source>
        <strain evidence="4">CGMCC 1.10657</strain>
    </source>
</reference>
<keyword evidence="4" id="KW-1185">Reference proteome</keyword>
<evidence type="ECO:0000259" key="2">
    <source>
        <dbReference type="PROSITE" id="PS50943"/>
    </source>
</evidence>
<dbReference type="STRING" id="658218.SAMN05216562_0770"/>
<feature type="domain" description="HTH cro/C1-type" evidence="2">
    <location>
        <begin position="17"/>
        <end position="69"/>
    </location>
</feature>
<protein>
    <submittedName>
        <fullName evidence="3">Helix-turn-helix domain-containing protein</fullName>
    </submittedName>
</protein>
<dbReference type="Proteomes" id="UP000198658">
    <property type="component" value="Unassembled WGS sequence"/>
</dbReference>
<dbReference type="RefSeq" id="WP_091385318.1">
    <property type="nucleotide sequence ID" value="NZ_FNQO01000001.1"/>
</dbReference>
<feature type="compositionally biased region" description="Basic residues" evidence="1">
    <location>
        <begin position="93"/>
        <end position="102"/>
    </location>
</feature>
<dbReference type="CDD" id="cd00093">
    <property type="entry name" value="HTH_XRE"/>
    <property type="match status" value="1"/>
</dbReference>
<organism evidence="3 4">
    <name type="scientific">Microbulbifer marinus</name>
    <dbReference type="NCBI Taxonomy" id="658218"/>
    <lineage>
        <taxon>Bacteria</taxon>
        <taxon>Pseudomonadati</taxon>
        <taxon>Pseudomonadota</taxon>
        <taxon>Gammaproteobacteria</taxon>
        <taxon>Cellvibrionales</taxon>
        <taxon>Microbulbiferaceae</taxon>
        <taxon>Microbulbifer</taxon>
    </lineage>
</organism>
<dbReference type="InterPro" id="IPR010982">
    <property type="entry name" value="Lambda_DNA-bd_dom_sf"/>
</dbReference>